<feature type="transmembrane region" description="Helical" evidence="9">
    <location>
        <begin position="52"/>
        <end position="74"/>
    </location>
</feature>
<evidence type="ECO:0000256" key="3">
    <source>
        <dbReference type="ARBA" id="ARBA00022475"/>
    </source>
</evidence>
<keyword evidence="11" id="KW-1185">Reference proteome</keyword>
<keyword evidence="3" id="KW-1003">Cell membrane</keyword>
<dbReference type="OrthoDB" id="9814020at2"/>
<evidence type="ECO:0000256" key="7">
    <source>
        <dbReference type="ARBA" id="ARBA00023136"/>
    </source>
</evidence>
<dbReference type="PANTHER" id="PTHR30574:SF1">
    <property type="entry name" value="SULPHUR TRANSPORT DOMAIN-CONTAINING PROTEIN"/>
    <property type="match status" value="1"/>
</dbReference>
<evidence type="ECO:0000256" key="5">
    <source>
        <dbReference type="ARBA" id="ARBA00022692"/>
    </source>
</evidence>
<feature type="transmembrane region" description="Helical" evidence="9">
    <location>
        <begin position="6"/>
        <end position="31"/>
    </location>
</feature>
<comment type="subcellular location">
    <subcellularLocation>
        <location evidence="1">Cell inner membrane</location>
        <topology evidence="1">Multi-pass membrane protein</topology>
    </subcellularLocation>
</comment>
<keyword evidence="7 9" id="KW-0472">Membrane</keyword>
<feature type="transmembrane region" description="Helical" evidence="9">
    <location>
        <begin position="126"/>
        <end position="146"/>
    </location>
</feature>
<evidence type="ECO:0000256" key="2">
    <source>
        <dbReference type="ARBA" id="ARBA00022448"/>
    </source>
</evidence>
<dbReference type="InterPro" id="IPR007272">
    <property type="entry name" value="Sulf_transp_TsuA/YedE"/>
</dbReference>
<name>A0A1E2V899_9GAMM</name>
<dbReference type="STRING" id="197479.BFW38_05390"/>
<comment type="caution">
    <text evidence="10">The sequence shown here is derived from an EMBL/GenBank/DDBJ whole genome shotgun (WGS) entry which is preliminary data.</text>
</comment>
<organism evidence="10 11">
    <name type="scientific">Terasakiispira papahanaumokuakeensis</name>
    <dbReference type="NCBI Taxonomy" id="197479"/>
    <lineage>
        <taxon>Bacteria</taxon>
        <taxon>Pseudomonadati</taxon>
        <taxon>Pseudomonadota</taxon>
        <taxon>Gammaproteobacteria</taxon>
        <taxon>Oceanospirillales</taxon>
        <taxon>Terasakiispira</taxon>
    </lineage>
</organism>
<reference evidence="10 11" key="1">
    <citation type="submission" date="2016-08" db="EMBL/GenBank/DDBJ databases">
        <authorList>
            <person name="Seilhamer J.J."/>
        </authorList>
    </citation>
    <scope>NUCLEOTIDE SEQUENCE [LARGE SCALE GENOMIC DNA]</scope>
    <source>
        <strain evidence="10 11">PH27A</strain>
    </source>
</reference>
<feature type="transmembrane region" description="Helical" evidence="9">
    <location>
        <begin position="86"/>
        <end position="105"/>
    </location>
</feature>
<evidence type="ECO:0000313" key="11">
    <source>
        <dbReference type="Proteomes" id="UP000094291"/>
    </source>
</evidence>
<keyword evidence="5 9" id="KW-0812">Transmembrane</keyword>
<protein>
    <recommendedName>
        <fullName evidence="12">Sulphur transport domain-containing protein</fullName>
    </recommendedName>
</protein>
<evidence type="ECO:0000256" key="1">
    <source>
        <dbReference type="ARBA" id="ARBA00004429"/>
    </source>
</evidence>
<dbReference type="GO" id="GO:0005886">
    <property type="term" value="C:plasma membrane"/>
    <property type="evidence" value="ECO:0007669"/>
    <property type="project" value="UniProtKB-SubCell"/>
</dbReference>
<evidence type="ECO:0000256" key="8">
    <source>
        <dbReference type="ARBA" id="ARBA00035655"/>
    </source>
</evidence>
<keyword evidence="4" id="KW-0997">Cell inner membrane</keyword>
<keyword evidence="2" id="KW-0813">Transport</keyword>
<dbReference type="PANTHER" id="PTHR30574">
    <property type="entry name" value="INNER MEMBRANE PROTEIN YEDE"/>
    <property type="match status" value="1"/>
</dbReference>
<evidence type="ECO:0000256" key="9">
    <source>
        <dbReference type="SAM" id="Phobius"/>
    </source>
</evidence>
<evidence type="ECO:0000313" key="10">
    <source>
        <dbReference type="EMBL" id="ODC03066.1"/>
    </source>
</evidence>
<keyword evidence="6 9" id="KW-1133">Transmembrane helix</keyword>
<sequence length="148" mass="15219">MATSLLHGLIGGVLIGCAAILMMFSIGRIAGISGIASHALFSRPRLSQAWRWAFIIGLLISPLIVVSLGLPGNVAFSSEVVLGDPLVPWPVMAIAGLCIGLGTGWSHGCTSGHGVCGLARLSPRSLVATMTFVTTAMSTVGLTHSLRV</sequence>
<dbReference type="EMBL" id="MDTQ01000001">
    <property type="protein sequence ID" value="ODC03066.1"/>
    <property type="molecule type" value="Genomic_DNA"/>
</dbReference>
<evidence type="ECO:0000256" key="6">
    <source>
        <dbReference type="ARBA" id="ARBA00022989"/>
    </source>
</evidence>
<dbReference type="RefSeq" id="WP_068997461.1">
    <property type="nucleotide sequence ID" value="NZ_MDTQ01000001.1"/>
</dbReference>
<comment type="similarity">
    <text evidence="8">Belongs to the TsuA/YedE (TC 9.B.102) family.</text>
</comment>
<evidence type="ECO:0008006" key="12">
    <source>
        <dbReference type="Google" id="ProtNLM"/>
    </source>
</evidence>
<gene>
    <name evidence="10" type="ORF">BFW38_05390</name>
</gene>
<dbReference type="AlphaFoldDB" id="A0A1E2V899"/>
<accession>A0A1E2V899</accession>
<dbReference type="Proteomes" id="UP000094291">
    <property type="component" value="Unassembled WGS sequence"/>
</dbReference>
<evidence type="ECO:0000256" key="4">
    <source>
        <dbReference type="ARBA" id="ARBA00022519"/>
    </source>
</evidence>
<proteinExistence type="inferred from homology"/>